<feature type="region of interest" description="Disordered" evidence="11">
    <location>
        <begin position="327"/>
        <end position="360"/>
    </location>
</feature>
<dbReference type="AlphaFoldDB" id="A0A9Q1HXF0"/>
<keyword evidence="14" id="KW-1185">Reference proteome</keyword>
<dbReference type="Proteomes" id="UP001152803">
    <property type="component" value="Unassembled WGS sequence"/>
</dbReference>
<reference evidence="13" key="1">
    <citation type="journal article" date="2023" name="Science">
        <title>Genome structures resolve the early diversification of teleost fishes.</title>
        <authorList>
            <person name="Parey E."/>
            <person name="Louis A."/>
            <person name="Montfort J."/>
            <person name="Bouchez O."/>
            <person name="Roques C."/>
            <person name="Iampietro C."/>
            <person name="Lluch J."/>
            <person name="Castinel A."/>
            <person name="Donnadieu C."/>
            <person name="Desvignes T."/>
            <person name="Floi Bucao C."/>
            <person name="Jouanno E."/>
            <person name="Wen M."/>
            <person name="Mejri S."/>
            <person name="Dirks R."/>
            <person name="Jansen H."/>
            <person name="Henkel C."/>
            <person name="Chen W.J."/>
            <person name="Zahm M."/>
            <person name="Cabau C."/>
            <person name="Klopp C."/>
            <person name="Thompson A.W."/>
            <person name="Robinson-Rechavi M."/>
            <person name="Braasch I."/>
            <person name="Lecointre G."/>
            <person name="Bobe J."/>
            <person name="Postlethwait J.H."/>
            <person name="Berthelot C."/>
            <person name="Roest Crollius H."/>
            <person name="Guiguen Y."/>
        </authorList>
    </citation>
    <scope>NUCLEOTIDE SEQUENCE</scope>
    <source>
        <strain evidence="13">Concon-B</strain>
    </source>
</reference>
<keyword evidence="7" id="KW-0804">Transcription</keyword>
<organism evidence="13 14">
    <name type="scientific">Conger conger</name>
    <name type="common">Conger eel</name>
    <name type="synonym">Muraena conger</name>
    <dbReference type="NCBI Taxonomy" id="82655"/>
    <lineage>
        <taxon>Eukaryota</taxon>
        <taxon>Metazoa</taxon>
        <taxon>Chordata</taxon>
        <taxon>Craniata</taxon>
        <taxon>Vertebrata</taxon>
        <taxon>Euteleostomi</taxon>
        <taxon>Actinopterygii</taxon>
        <taxon>Neopterygii</taxon>
        <taxon>Teleostei</taxon>
        <taxon>Anguilliformes</taxon>
        <taxon>Congridae</taxon>
        <taxon>Conger</taxon>
    </lineage>
</organism>
<keyword evidence="4" id="KW-0805">Transcription regulation</keyword>
<evidence type="ECO:0000313" key="13">
    <source>
        <dbReference type="EMBL" id="KAJ8268765.1"/>
    </source>
</evidence>
<keyword evidence="6 9" id="KW-0371">Homeobox</keyword>
<keyword evidence="5 9" id="KW-0238">DNA-binding</keyword>
<feature type="region of interest" description="Disordered" evidence="11">
    <location>
        <begin position="238"/>
        <end position="266"/>
    </location>
</feature>
<feature type="compositionally biased region" description="Basic and acidic residues" evidence="11">
    <location>
        <begin position="119"/>
        <end position="129"/>
    </location>
</feature>
<dbReference type="Pfam" id="PF11569">
    <property type="entry name" value="Homez"/>
    <property type="match status" value="1"/>
</dbReference>
<proteinExistence type="predicted"/>
<sequence>MESSSPPPQTETLGPRDPPRREWPEEEQEEEEEGSAEEGEDQEKMERGGRAEEEEEKAGGGYACRICGFHAADVRTLSLHLHTLHPVAQQQPVTQEGGRCRWQQSVTPVMERAVSVRRRGPEREGRGPERGAGPEGVSPDSDCGGHNRTKLVCLPLVADGLKLVWTRSDQTRSWTACPAGAGLQRLPLPVPGELAGLARGCGLPLDSVRVWFMVQRVRYGISWAAEEIEETRRKLAALHRREEEEEEEEEEGEEMGTPGLDPAPSPLFVVAAPGGRGRKSRLQLRALRRSFVRDNWLSEAELRRLQQETGLSRGEVRKWFSDSRYQLRHNGHRPRPRAGSDVRRGGRGQPIGAPGPRGVPESRAFWRRAGERQEGALLLIGDGLDPSSAGPLLLTSRGRLRKTKEQLAVLKQFFLRCQWPTSDDYTRLVQRTALPRPDVIQWFGDARYRVKNGNLRWVRAKREHAQIVAHIAHGDRRRAGEGGARGGEAEPAAEKAPPPADVRPLELFWRRMGAEPGEGDVSALSRQSGMSPRDVRDWFSCQQSGMAEVEVNISD</sequence>
<evidence type="ECO:0000256" key="2">
    <source>
        <dbReference type="ARBA" id="ARBA00022553"/>
    </source>
</evidence>
<dbReference type="PROSITE" id="PS50071">
    <property type="entry name" value="HOMEOBOX_2"/>
    <property type="match status" value="2"/>
</dbReference>
<accession>A0A9Q1HXF0</accession>
<evidence type="ECO:0000256" key="8">
    <source>
        <dbReference type="ARBA" id="ARBA00023242"/>
    </source>
</evidence>
<feature type="compositionally biased region" description="Basic and acidic residues" evidence="11">
    <location>
        <begin position="42"/>
        <end position="51"/>
    </location>
</feature>
<evidence type="ECO:0000256" key="5">
    <source>
        <dbReference type="ARBA" id="ARBA00023125"/>
    </source>
</evidence>
<keyword evidence="8 9" id="KW-0539">Nucleus</keyword>
<dbReference type="SUPFAM" id="SSF46689">
    <property type="entry name" value="Homeodomain-like"/>
    <property type="match status" value="2"/>
</dbReference>
<protein>
    <recommendedName>
        <fullName evidence="12">Homeobox domain-containing protein</fullName>
    </recommendedName>
</protein>
<feature type="compositionally biased region" description="Acidic residues" evidence="11">
    <location>
        <begin position="243"/>
        <end position="254"/>
    </location>
</feature>
<feature type="domain" description="Homeobox" evidence="12">
    <location>
        <begin position="276"/>
        <end position="330"/>
    </location>
</feature>
<dbReference type="PANTHER" id="PTHR15467">
    <property type="entry name" value="ZINC-FINGERS AND HOMEOBOXES RELATED"/>
    <property type="match status" value="1"/>
</dbReference>
<dbReference type="CDD" id="cd00086">
    <property type="entry name" value="homeodomain"/>
    <property type="match status" value="2"/>
</dbReference>
<evidence type="ECO:0000256" key="7">
    <source>
        <dbReference type="ARBA" id="ARBA00023163"/>
    </source>
</evidence>
<dbReference type="Gene3D" id="1.10.10.60">
    <property type="entry name" value="Homeodomain-like"/>
    <property type="match status" value="3"/>
</dbReference>
<feature type="region of interest" description="Disordered" evidence="11">
    <location>
        <begin position="1"/>
        <end position="59"/>
    </location>
</feature>
<feature type="region of interest" description="Disordered" evidence="11">
    <location>
        <begin position="515"/>
        <end position="534"/>
    </location>
</feature>
<evidence type="ECO:0000256" key="4">
    <source>
        <dbReference type="ARBA" id="ARBA00023015"/>
    </source>
</evidence>
<dbReference type="InterPro" id="IPR001356">
    <property type="entry name" value="HD"/>
</dbReference>
<dbReference type="GO" id="GO:0000981">
    <property type="term" value="F:DNA-binding transcription factor activity, RNA polymerase II-specific"/>
    <property type="evidence" value="ECO:0007669"/>
    <property type="project" value="TreeGrafter"/>
</dbReference>
<feature type="compositionally biased region" description="Basic residues" evidence="11">
    <location>
        <begin position="327"/>
        <end position="336"/>
    </location>
</feature>
<keyword evidence="3" id="KW-0677">Repeat</keyword>
<evidence type="ECO:0000256" key="1">
    <source>
        <dbReference type="ARBA" id="ARBA00004123"/>
    </source>
</evidence>
<evidence type="ECO:0000313" key="14">
    <source>
        <dbReference type="Proteomes" id="UP001152803"/>
    </source>
</evidence>
<dbReference type="OrthoDB" id="6159439at2759"/>
<dbReference type="SMART" id="SM00389">
    <property type="entry name" value="HOX"/>
    <property type="match status" value="2"/>
</dbReference>
<feature type="domain" description="Homeobox" evidence="12">
    <location>
        <begin position="393"/>
        <end position="453"/>
    </location>
</feature>
<feature type="DNA-binding region" description="Homeobox" evidence="9">
    <location>
        <begin position="395"/>
        <end position="454"/>
    </location>
</feature>
<dbReference type="EMBL" id="JAFJMO010000008">
    <property type="protein sequence ID" value="KAJ8268765.1"/>
    <property type="molecule type" value="Genomic_DNA"/>
</dbReference>
<dbReference type="PANTHER" id="PTHR15467:SF10">
    <property type="entry name" value="HOMEOBOX AND LEUCINE ZIPPER ENCODING B-RELATED"/>
    <property type="match status" value="1"/>
</dbReference>
<dbReference type="Pfam" id="PF00046">
    <property type="entry name" value="Homeodomain"/>
    <property type="match status" value="2"/>
</dbReference>
<feature type="compositionally biased region" description="Acidic residues" evidence="11">
    <location>
        <begin position="24"/>
        <end position="41"/>
    </location>
</feature>
<evidence type="ECO:0000259" key="12">
    <source>
        <dbReference type="PROSITE" id="PS50071"/>
    </source>
</evidence>
<comment type="subcellular location">
    <subcellularLocation>
        <location evidence="1 9 10">Nucleus</location>
    </subcellularLocation>
</comment>
<name>A0A9Q1HXF0_CONCO</name>
<evidence type="ECO:0000256" key="9">
    <source>
        <dbReference type="PROSITE-ProRule" id="PRU00108"/>
    </source>
</evidence>
<feature type="region of interest" description="Disordered" evidence="11">
    <location>
        <begin position="112"/>
        <end position="144"/>
    </location>
</feature>
<evidence type="ECO:0000256" key="6">
    <source>
        <dbReference type="ARBA" id="ARBA00023155"/>
    </source>
</evidence>
<evidence type="ECO:0000256" key="10">
    <source>
        <dbReference type="RuleBase" id="RU000682"/>
    </source>
</evidence>
<comment type="caution">
    <text evidence="13">The sequence shown here is derived from an EMBL/GenBank/DDBJ whole genome shotgun (WGS) entry which is preliminary data.</text>
</comment>
<evidence type="ECO:0000256" key="3">
    <source>
        <dbReference type="ARBA" id="ARBA00022737"/>
    </source>
</evidence>
<evidence type="ECO:0000256" key="11">
    <source>
        <dbReference type="SAM" id="MobiDB-lite"/>
    </source>
</evidence>
<feature type="region of interest" description="Disordered" evidence="11">
    <location>
        <begin position="473"/>
        <end position="500"/>
    </location>
</feature>
<keyword evidence="2" id="KW-0597">Phosphoprotein</keyword>
<feature type="DNA-binding region" description="Homeobox" evidence="9">
    <location>
        <begin position="278"/>
        <end position="331"/>
    </location>
</feature>
<dbReference type="InterPro" id="IPR009057">
    <property type="entry name" value="Homeodomain-like_sf"/>
</dbReference>
<dbReference type="GO" id="GO:0003677">
    <property type="term" value="F:DNA binding"/>
    <property type="evidence" value="ECO:0007669"/>
    <property type="project" value="UniProtKB-UniRule"/>
</dbReference>
<dbReference type="GO" id="GO:0005634">
    <property type="term" value="C:nucleus"/>
    <property type="evidence" value="ECO:0007669"/>
    <property type="project" value="UniProtKB-SubCell"/>
</dbReference>
<gene>
    <name evidence="13" type="ORF">COCON_G00113720</name>
</gene>
<dbReference type="InterPro" id="IPR024578">
    <property type="entry name" value="Homez_homeobox_dom"/>
</dbReference>